<feature type="transmembrane region" description="Helical" evidence="10">
    <location>
        <begin position="101"/>
        <end position="122"/>
    </location>
</feature>
<comment type="activity regulation">
    <text evidence="10">Na(+) is not transported, but it plays an essential structural role and its presence is essential for fluoride channel function.</text>
</comment>
<dbReference type="AlphaFoldDB" id="A0AAX3EEL4"/>
<name>A0AAX3EEL4_PAEUR</name>
<evidence type="ECO:0000256" key="9">
    <source>
        <dbReference type="ARBA" id="ARBA00049940"/>
    </source>
</evidence>
<comment type="function">
    <text evidence="9 10">Fluoride-specific ion channel. Important for reducing fluoride concentration in the cell, thus reducing its toxicity.</text>
</comment>
<evidence type="ECO:0000313" key="11">
    <source>
        <dbReference type="EMBL" id="UYV96445.1"/>
    </source>
</evidence>
<dbReference type="HAMAP" id="MF_00454">
    <property type="entry name" value="FluC"/>
    <property type="match status" value="1"/>
</dbReference>
<feature type="binding site" evidence="10">
    <location>
        <position position="76"/>
    </location>
    <ligand>
        <name>Na(+)</name>
        <dbReference type="ChEBI" id="CHEBI:29101"/>
        <note>structural</note>
    </ligand>
</feature>
<dbReference type="PANTHER" id="PTHR28259:SF1">
    <property type="entry name" value="FLUORIDE EXPORT PROTEIN 1-RELATED"/>
    <property type="match status" value="1"/>
</dbReference>
<keyword evidence="2 10" id="KW-1003">Cell membrane</keyword>
<dbReference type="GO" id="GO:0046872">
    <property type="term" value="F:metal ion binding"/>
    <property type="evidence" value="ECO:0007669"/>
    <property type="project" value="UniProtKB-KW"/>
</dbReference>
<evidence type="ECO:0000256" key="1">
    <source>
        <dbReference type="ARBA" id="ARBA00004651"/>
    </source>
</evidence>
<keyword evidence="6 10" id="KW-0407">Ion channel</keyword>
<keyword evidence="10" id="KW-0406">Ion transport</keyword>
<evidence type="ECO:0000313" key="12">
    <source>
        <dbReference type="Proteomes" id="UP001163293"/>
    </source>
</evidence>
<dbReference type="InterPro" id="IPR003691">
    <property type="entry name" value="FluC"/>
</dbReference>
<evidence type="ECO:0000256" key="3">
    <source>
        <dbReference type="ARBA" id="ARBA00022692"/>
    </source>
</evidence>
<dbReference type="RefSeq" id="WP_069695747.1">
    <property type="nucleotide sequence ID" value="NZ_CP043010.1"/>
</dbReference>
<accession>A0AAX3EEL4</accession>
<reference evidence="11" key="1">
    <citation type="submission" date="2022-07" db="EMBL/GenBank/DDBJ databases">
        <authorList>
            <person name="Wu T."/>
        </authorList>
    </citation>
    <scope>NUCLEOTIDE SEQUENCE</scope>
    <source>
        <strain evidence="11">SD-1</strain>
    </source>
</reference>
<evidence type="ECO:0000256" key="4">
    <source>
        <dbReference type="ARBA" id="ARBA00022989"/>
    </source>
</evidence>
<gene>
    <name evidence="10 11" type="primary">crcB</name>
    <name evidence="10" type="synonym">fluC</name>
    <name evidence="11" type="ORF">NL394_15455</name>
</gene>
<protein>
    <recommendedName>
        <fullName evidence="10">Fluoride-specific ion channel FluC</fullName>
    </recommendedName>
</protein>
<dbReference type="PANTHER" id="PTHR28259">
    <property type="entry name" value="FLUORIDE EXPORT PROTEIN 1-RELATED"/>
    <property type="match status" value="1"/>
</dbReference>
<sequence length="123" mass="12407">MTVVFLALAGGVGAAVRFIVDGLIRSRLRTALPWATILINVSGSLVLGFVGGLVVRGHAPDSLQLVLGTGFLGGYTTFSTASVETIRLVQSGRTGLALTNAVGSLVASVGAAAVGLWIAFALP</sequence>
<dbReference type="GO" id="GO:0140114">
    <property type="term" value="P:cellular detoxification of fluoride"/>
    <property type="evidence" value="ECO:0007669"/>
    <property type="project" value="UniProtKB-UniRule"/>
</dbReference>
<evidence type="ECO:0000256" key="8">
    <source>
        <dbReference type="ARBA" id="ARBA00035585"/>
    </source>
</evidence>
<evidence type="ECO:0000256" key="5">
    <source>
        <dbReference type="ARBA" id="ARBA00023136"/>
    </source>
</evidence>
<comment type="subcellular location">
    <subcellularLocation>
        <location evidence="1 10">Cell membrane</location>
        <topology evidence="1 10">Multi-pass membrane protein</topology>
    </subcellularLocation>
</comment>
<feature type="transmembrane region" description="Helical" evidence="10">
    <location>
        <begin position="31"/>
        <end position="55"/>
    </location>
</feature>
<organism evidence="11 12">
    <name type="scientific">Paenarthrobacter ureafaciens</name>
    <dbReference type="NCBI Taxonomy" id="37931"/>
    <lineage>
        <taxon>Bacteria</taxon>
        <taxon>Bacillati</taxon>
        <taxon>Actinomycetota</taxon>
        <taxon>Actinomycetes</taxon>
        <taxon>Micrococcales</taxon>
        <taxon>Micrococcaceae</taxon>
        <taxon>Paenarthrobacter</taxon>
    </lineage>
</organism>
<evidence type="ECO:0000256" key="2">
    <source>
        <dbReference type="ARBA" id="ARBA00022475"/>
    </source>
</evidence>
<dbReference type="Proteomes" id="UP001163293">
    <property type="component" value="Chromosome"/>
</dbReference>
<comment type="catalytic activity">
    <reaction evidence="8">
        <text>fluoride(in) = fluoride(out)</text>
        <dbReference type="Rhea" id="RHEA:76159"/>
        <dbReference type="ChEBI" id="CHEBI:17051"/>
    </reaction>
    <physiologicalReaction direction="left-to-right" evidence="8">
        <dbReference type="Rhea" id="RHEA:76160"/>
    </physiologicalReaction>
</comment>
<keyword evidence="10" id="KW-0915">Sodium</keyword>
<evidence type="ECO:0000256" key="7">
    <source>
        <dbReference type="ARBA" id="ARBA00035120"/>
    </source>
</evidence>
<proteinExistence type="inferred from homology"/>
<keyword evidence="10" id="KW-0479">Metal-binding</keyword>
<dbReference type="EMBL" id="CP101185">
    <property type="protein sequence ID" value="UYV96445.1"/>
    <property type="molecule type" value="Genomic_DNA"/>
</dbReference>
<evidence type="ECO:0000256" key="10">
    <source>
        <dbReference type="HAMAP-Rule" id="MF_00454"/>
    </source>
</evidence>
<evidence type="ECO:0000256" key="6">
    <source>
        <dbReference type="ARBA" id="ARBA00023303"/>
    </source>
</evidence>
<dbReference type="GO" id="GO:0005886">
    <property type="term" value="C:plasma membrane"/>
    <property type="evidence" value="ECO:0007669"/>
    <property type="project" value="UniProtKB-SubCell"/>
</dbReference>
<keyword evidence="10" id="KW-0813">Transport</keyword>
<comment type="similarity">
    <text evidence="7 10">Belongs to the fluoride channel Fluc/FEX (TC 1.A.43) family.</text>
</comment>
<dbReference type="GO" id="GO:0062054">
    <property type="term" value="F:fluoride channel activity"/>
    <property type="evidence" value="ECO:0007669"/>
    <property type="project" value="UniProtKB-UniRule"/>
</dbReference>
<keyword evidence="12" id="KW-1185">Reference proteome</keyword>
<dbReference type="NCBIfam" id="TIGR00494">
    <property type="entry name" value="crcB"/>
    <property type="match status" value="1"/>
</dbReference>
<feature type="transmembrane region" description="Helical" evidence="10">
    <location>
        <begin position="62"/>
        <end position="81"/>
    </location>
</feature>
<feature type="binding site" evidence="10">
    <location>
        <position position="73"/>
    </location>
    <ligand>
        <name>Na(+)</name>
        <dbReference type="ChEBI" id="CHEBI:29101"/>
        <note>structural</note>
    </ligand>
</feature>
<keyword evidence="3 10" id="KW-0812">Transmembrane</keyword>
<dbReference type="Pfam" id="PF02537">
    <property type="entry name" value="CRCB"/>
    <property type="match status" value="1"/>
</dbReference>
<keyword evidence="5 10" id="KW-0472">Membrane</keyword>
<keyword evidence="4 10" id="KW-1133">Transmembrane helix</keyword>